<gene>
    <name evidence="1" type="ORF">AVEN_82457_1</name>
</gene>
<reference evidence="1 2" key="1">
    <citation type="journal article" date="2019" name="Sci. Rep.">
        <title>Orb-weaving spider Araneus ventricosus genome elucidates the spidroin gene catalogue.</title>
        <authorList>
            <person name="Kono N."/>
            <person name="Nakamura H."/>
            <person name="Ohtoshi R."/>
            <person name="Moran D.A.P."/>
            <person name="Shinohara A."/>
            <person name="Yoshida Y."/>
            <person name="Fujiwara M."/>
            <person name="Mori M."/>
            <person name="Tomita M."/>
            <person name="Arakawa K."/>
        </authorList>
    </citation>
    <scope>NUCLEOTIDE SEQUENCE [LARGE SCALE GENOMIC DNA]</scope>
</reference>
<protein>
    <submittedName>
        <fullName evidence="1">Uncharacterized protein</fullName>
    </submittedName>
</protein>
<organism evidence="1 2">
    <name type="scientific">Araneus ventricosus</name>
    <name type="common">Orbweaver spider</name>
    <name type="synonym">Epeira ventricosa</name>
    <dbReference type="NCBI Taxonomy" id="182803"/>
    <lineage>
        <taxon>Eukaryota</taxon>
        <taxon>Metazoa</taxon>
        <taxon>Ecdysozoa</taxon>
        <taxon>Arthropoda</taxon>
        <taxon>Chelicerata</taxon>
        <taxon>Arachnida</taxon>
        <taxon>Araneae</taxon>
        <taxon>Araneomorphae</taxon>
        <taxon>Entelegynae</taxon>
        <taxon>Araneoidea</taxon>
        <taxon>Araneidae</taxon>
        <taxon>Araneus</taxon>
    </lineage>
</organism>
<proteinExistence type="predicted"/>
<evidence type="ECO:0000313" key="1">
    <source>
        <dbReference type="EMBL" id="GBN66965.1"/>
    </source>
</evidence>
<evidence type="ECO:0000313" key="2">
    <source>
        <dbReference type="Proteomes" id="UP000499080"/>
    </source>
</evidence>
<dbReference type="EMBL" id="BGPR01014851">
    <property type="protein sequence ID" value="GBN66965.1"/>
    <property type="molecule type" value="Genomic_DNA"/>
</dbReference>
<accession>A0A4Y2QUZ7</accession>
<comment type="caution">
    <text evidence="1">The sequence shown here is derived from an EMBL/GenBank/DDBJ whole genome shotgun (WGS) entry which is preliminary data.</text>
</comment>
<name>A0A4Y2QUZ7_ARAVE</name>
<dbReference type="Proteomes" id="UP000499080">
    <property type="component" value="Unassembled WGS sequence"/>
</dbReference>
<dbReference type="OrthoDB" id="6410778at2759"/>
<sequence>MQKLGSSAYWGLIKVPLKVKSFHQLRLQFEEMAGSTDHLGLNILPFSNSDCSKKCLKDRVSLGKHAMRSNSTVVKTLRLQFSVLGFGPG</sequence>
<keyword evidence="2" id="KW-1185">Reference proteome</keyword>
<dbReference type="AlphaFoldDB" id="A0A4Y2QUZ7"/>